<name>A0ABR9WMN1_9BACT</name>
<dbReference type="RefSeq" id="WP_194124923.1">
    <property type="nucleotide sequence ID" value="NZ_JACYGY010000004.1"/>
</dbReference>
<keyword evidence="2" id="KW-1185">Reference proteome</keyword>
<protein>
    <submittedName>
        <fullName evidence="1">Uncharacterized protein</fullName>
    </submittedName>
</protein>
<comment type="caution">
    <text evidence="1">The sequence shown here is derived from an EMBL/GenBank/DDBJ whole genome shotgun (WGS) entry which is preliminary data.</text>
</comment>
<dbReference type="Proteomes" id="UP000634134">
    <property type="component" value="Unassembled WGS sequence"/>
</dbReference>
<sequence length="92" mass="10539">MKLSELIENIQSVDEEAIIFLEDINNFDSDIILSDPEVGDGGKKELSGRLYYYLIEIFLAKEFIDDWTASLTFKPTPKEIAIRLFNYATNDA</sequence>
<proteinExistence type="predicted"/>
<evidence type="ECO:0000313" key="1">
    <source>
        <dbReference type="EMBL" id="MBE9466638.1"/>
    </source>
</evidence>
<accession>A0ABR9WMN1</accession>
<evidence type="ECO:0000313" key="2">
    <source>
        <dbReference type="Proteomes" id="UP000634134"/>
    </source>
</evidence>
<reference evidence="2" key="1">
    <citation type="submission" date="2023-07" db="EMBL/GenBank/DDBJ databases">
        <title>Dyadobacter sp. nov 'subterranea' isolated from contaminted grondwater.</title>
        <authorList>
            <person name="Szabo I."/>
            <person name="Al-Omari J."/>
            <person name="Szerdahelyi S.G."/>
            <person name="Rado J."/>
        </authorList>
    </citation>
    <scope>NUCLEOTIDE SEQUENCE [LARGE SCALE GENOMIC DNA]</scope>
    <source>
        <strain evidence="2">UP-52</strain>
    </source>
</reference>
<gene>
    <name evidence="1" type="ORF">IEE83_32635</name>
</gene>
<organism evidence="1 2">
    <name type="scientific">Dyadobacter subterraneus</name>
    <dbReference type="NCBI Taxonomy" id="2773304"/>
    <lineage>
        <taxon>Bacteria</taxon>
        <taxon>Pseudomonadati</taxon>
        <taxon>Bacteroidota</taxon>
        <taxon>Cytophagia</taxon>
        <taxon>Cytophagales</taxon>
        <taxon>Spirosomataceae</taxon>
        <taxon>Dyadobacter</taxon>
    </lineage>
</organism>
<dbReference type="EMBL" id="JACYGY010000004">
    <property type="protein sequence ID" value="MBE9466638.1"/>
    <property type="molecule type" value="Genomic_DNA"/>
</dbReference>